<evidence type="ECO:0000256" key="8">
    <source>
        <dbReference type="ARBA" id="ARBA00022679"/>
    </source>
</evidence>
<dbReference type="Pfam" id="PF04452">
    <property type="entry name" value="Methyltrans_RNA"/>
    <property type="match status" value="1"/>
</dbReference>
<dbReference type="InterPro" id="IPR046887">
    <property type="entry name" value="RsmE_PUA-like"/>
</dbReference>
<comment type="catalytic activity">
    <reaction evidence="11 12">
        <text>uridine(1498) in 16S rRNA + S-adenosyl-L-methionine = N(3)-methyluridine(1498) in 16S rRNA + S-adenosyl-L-homocysteine + H(+)</text>
        <dbReference type="Rhea" id="RHEA:42920"/>
        <dbReference type="Rhea" id="RHEA-COMP:10283"/>
        <dbReference type="Rhea" id="RHEA-COMP:10284"/>
        <dbReference type="ChEBI" id="CHEBI:15378"/>
        <dbReference type="ChEBI" id="CHEBI:57856"/>
        <dbReference type="ChEBI" id="CHEBI:59789"/>
        <dbReference type="ChEBI" id="CHEBI:65315"/>
        <dbReference type="ChEBI" id="CHEBI:74502"/>
        <dbReference type="EC" id="2.1.1.193"/>
    </reaction>
</comment>
<dbReference type="EMBL" id="CP104694">
    <property type="protein sequence ID" value="UXI69367.1"/>
    <property type="molecule type" value="Genomic_DNA"/>
</dbReference>
<dbReference type="PIRSF" id="PIRSF015601">
    <property type="entry name" value="MTase_slr0722"/>
    <property type="match status" value="1"/>
</dbReference>
<evidence type="ECO:0000256" key="2">
    <source>
        <dbReference type="ARBA" id="ARBA00005528"/>
    </source>
</evidence>
<evidence type="ECO:0000259" key="14">
    <source>
        <dbReference type="Pfam" id="PF20260"/>
    </source>
</evidence>
<dbReference type="InterPro" id="IPR046886">
    <property type="entry name" value="RsmE_MTase_dom"/>
</dbReference>
<evidence type="ECO:0000256" key="1">
    <source>
        <dbReference type="ARBA" id="ARBA00004496"/>
    </source>
</evidence>
<organism evidence="15 16">
    <name type="scientific">Tahibacter amnicola</name>
    <dbReference type="NCBI Taxonomy" id="2976241"/>
    <lineage>
        <taxon>Bacteria</taxon>
        <taxon>Pseudomonadati</taxon>
        <taxon>Pseudomonadota</taxon>
        <taxon>Gammaproteobacteria</taxon>
        <taxon>Lysobacterales</taxon>
        <taxon>Rhodanobacteraceae</taxon>
        <taxon>Tahibacter</taxon>
    </lineage>
</organism>
<feature type="domain" description="Ribosomal RNA small subunit methyltransferase E methyltransferase" evidence="13">
    <location>
        <begin position="75"/>
        <end position="238"/>
    </location>
</feature>
<evidence type="ECO:0000256" key="6">
    <source>
        <dbReference type="ARBA" id="ARBA00022552"/>
    </source>
</evidence>
<accession>A0ABY6BIP2</accession>
<reference evidence="15" key="1">
    <citation type="submission" date="2022-09" db="EMBL/GenBank/DDBJ databases">
        <title>Tahibacter sp. nov., isolated from a fresh water.</title>
        <authorList>
            <person name="Baek J.H."/>
            <person name="Lee J.K."/>
            <person name="Kim J.M."/>
            <person name="Jeon C.O."/>
        </authorList>
    </citation>
    <scope>NUCLEOTIDE SEQUENCE</scope>
    <source>
        <strain evidence="15">W38</strain>
    </source>
</reference>
<feature type="domain" description="Ribosomal RNA small subunit methyltransferase E PUA-like" evidence="14">
    <location>
        <begin position="20"/>
        <end position="67"/>
    </location>
</feature>
<dbReference type="SUPFAM" id="SSF75217">
    <property type="entry name" value="alpha/beta knot"/>
    <property type="match status" value="1"/>
</dbReference>
<dbReference type="Gene3D" id="3.40.1280.10">
    <property type="match status" value="1"/>
</dbReference>
<dbReference type="GO" id="GO:0008168">
    <property type="term" value="F:methyltransferase activity"/>
    <property type="evidence" value="ECO:0007669"/>
    <property type="project" value="UniProtKB-KW"/>
</dbReference>
<evidence type="ECO:0000256" key="3">
    <source>
        <dbReference type="ARBA" id="ARBA00012328"/>
    </source>
</evidence>
<evidence type="ECO:0000256" key="5">
    <source>
        <dbReference type="ARBA" id="ARBA00022490"/>
    </source>
</evidence>
<comment type="similarity">
    <text evidence="2 12">Belongs to the RNA methyltransferase RsmE family.</text>
</comment>
<evidence type="ECO:0000259" key="13">
    <source>
        <dbReference type="Pfam" id="PF04452"/>
    </source>
</evidence>
<keyword evidence="16" id="KW-1185">Reference proteome</keyword>
<sequence length="246" mass="26364">MRIPRIYVPQPLSDGDIVHLPEQAGEHLARVLRLEAGHPLVLFNGDGGEFTARLASLAKRSVTAQVLEARAADRESPLQLTLAQGVARGEKMDWILQKATELGVSRIIPVVTERTEVRLDEERAERRLSHWHQVIASACEQCGRNRLPQVTPPIKLAAWAGQLGADPAARYALLPEGDQSLASITSLPHGAILTVGPEGGFSDQDEAILRNAGFKGLRLGPRILRTETAGIAALAALQAIAGDLGG</sequence>
<dbReference type="PANTHER" id="PTHR30027">
    <property type="entry name" value="RIBOSOMAL RNA SMALL SUBUNIT METHYLTRANSFERASE E"/>
    <property type="match status" value="1"/>
</dbReference>
<keyword evidence="6 12" id="KW-0698">rRNA processing</keyword>
<dbReference type="InterPro" id="IPR015947">
    <property type="entry name" value="PUA-like_sf"/>
</dbReference>
<dbReference type="NCBIfam" id="NF008692">
    <property type="entry name" value="PRK11713.1-5"/>
    <property type="match status" value="1"/>
</dbReference>
<dbReference type="InterPro" id="IPR006700">
    <property type="entry name" value="RsmE"/>
</dbReference>
<evidence type="ECO:0000256" key="10">
    <source>
        <dbReference type="ARBA" id="ARBA00025699"/>
    </source>
</evidence>
<dbReference type="EC" id="2.1.1.193" evidence="3 12"/>
<comment type="subcellular location">
    <subcellularLocation>
        <location evidence="1 12">Cytoplasm</location>
    </subcellularLocation>
</comment>
<dbReference type="Gene3D" id="2.40.240.20">
    <property type="entry name" value="Hypothetical PUA domain-like, domain 1"/>
    <property type="match status" value="1"/>
</dbReference>
<dbReference type="CDD" id="cd18084">
    <property type="entry name" value="RsmE-like"/>
    <property type="match status" value="1"/>
</dbReference>
<dbReference type="Proteomes" id="UP001064632">
    <property type="component" value="Chromosome"/>
</dbReference>
<gene>
    <name evidence="15" type="ORF">N4264_06885</name>
</gene>
<keyword evidence="8 12" id="KW-0808">Transferase</keyword>
<dbReference type="GO" id="GO:0032259">
    <property type="term" value="P:methylation"/>
    <property type="evidence" value="ECO:0007669"/>
    <property type="project" value="UniProtKB-KW"/>
</dbReference>
<evidence type="ECO:0000256" key="4">
    <source>
        <dbReference type="ARBA" id="ARBA00013673"/>
    </source>
</evidence>
<dbReference type="InterPro" id="IPR029028">
    <property type="entry name" value="Alpha/beta_knot_MTases"/>
</dbReference>
<evidence type="ECO:0000256" key="7">
    <source>
        <dbReference type="ARBA" id="ARBA00022603"/>
    </source>
</evidence>
<evidence type="ECO:0000256" key="12">
    <source>
        <dbReference type="PIRNR" id="PIRNR015601"/>
    </source>
</evidence>
<name>A0ABY6BIP2_9GAMM</name>
<evidence type="ECO:0000313" key="15">
    <source>
        <dbReference type="EMBL" id="UXI69367.1"/>
    </source>
</evidence>
<dbReference type="InterPro" id="IPR029026">
    <property type="entry name" value="tRNA_m1G_MTases_N"/>
</dbReference>
<dbReference type="SUPFAM" id="SSF88697">
    <property type="entry name" value="PUA domain-like"/>
    <property type="match status" value="1"/>
</dbReference>
<dbReference type="RefSeq" id="WP_261696322.1">
    <property type="nucleotide sequence ID" value="NZ_CP104694.1"/>
</dbReference>
<protein>
    <recommendedName>
        <fullName evidence="4 12">Ribosomal RNA small subunit methyltransferase E</fullName>
        <ecNumber evidence="3 12">2.1.1.193</ecNumber>
    </recommendedName>
</protein>
<dbReference type="NCBIfam" id="TIGR00046">
    <property type="entry name" value="RsmE family RNA methyltransferase"/>
    <property type="match status" value="1"/>
</dbReference>
<keyword evidence="7 12" id="KW-0489">Methyltransferase</keyword>
<keyword evidence="9 12" id="KW-0949">S-adenosyl-L-methionine</keyword>
<evidence type="ECO:0000256" key="11">
    <source>
        <dbReference type="ARBA" id="ARBA00047944"/>
    </source>
</evidence>
<evidence type="ECO:0000256" key="9">
    <source>
        <dbReference type="ARBA" id="ARBA00022691"/>
    </source>
</evidence>
<evidence type="ECO:0000313" key="16">
    <source>
        <dbReference type="Proteomes" id="UP001064632"/>
    </source>
</evidence>
<proteinExistence type="inferred from homology"/>
<dbReference type="PANTHER" id="PTHR30027:SF3">
    <property type="entry name" value="16S RRNA (URACIL(1498)-N(3))-METHYLTRANSFERASE"/>
    <property type="match status" value="1"/>
</dbReference>
<comment type="function">
    <text evidence="10 12">Specifically methylates the N3 position of the uracil ring of uridine 1498 (m3U1498) in 16S rRNA. Acts on the fully assembled 30S ribosomal subunit.</text>
</comment>
<keyword evidence="5 12" id="KW-0963">Cytoplasm</keyword>
<dbReference type="Pfam" id="PF20260">
    <property type="entry name" value="PUA_4"/>
    <property type="match status" value="1"/>
</dbReference>